<accession>A0A7W7WRK1</accession>
<dbReference type="RefSeq" id="WP_184536814.1">
    <property type="nucleotide sequence ID" value="NZ_JACHJW010000001.1"/>
</dbReference>
<organism evidence="1 2">
    <name type="scientific">Micromonospora polyrhachis</name>
    <dbReference type="NCBI Taxonomy" id="1282883"/>
    <lineage>
        <taxon>Bacteria</taxon>
        <taxon>Bacillati</taxon>
        <taxon>Actinomycetota</taxon>
        <taxon>Actinomycetes</taxon>
        <taxon>Micromonosporales</taxon>
        <taxon>Micromonosporaceae</taxon>
        <taxon>Micromonospora</taxon>
    </lineage>
</organism>
<dbReference type="Proteomes" id="UP000578819">
    <property type="component" value="Unassembled WGS sequence"/>
</dbReference>
<keyword evidence="2" id="KW-1185">Reference proteome</keyword>
<reference evidence="1 2" key="1">
    <citation type="submission" date="2020-08" db="EMBL/GenBank/DDBJ databases">
        <title>Sequencing the genomes of 1000 actinobacteria strains.</title>
        <authorList>
            <person name="Klenk H.-P."/>
        </authorList>
    </citation>
    <scope>NUCLEOTIDE SEQUENCE [LARGE SCALE GENOMIC DNA]</scope>
    <source>
        <strain evidence="1 2">DSM 45886</strain>
    </source>
</reference>
<name>A0A7W7WRK1_9ACTN</name>
<comment type="caution">
    <text evidence="1">The sequence shown here is derived from an EMBL/GenBank/DDBJ whole genome shotgun (WGS) entry which is preliminary data.</text>
</comment>
<sequence length="96" mass="10295">MRIWGAGKNSQALQADLVSTAPPTPWGNPCLTDGTYPTPREVLTVIDHALAHGWQPDALGGTFVLTEAQHAHTLQLPNFTLTDRLAIAPRLTAGRS</sequence>
<protein>
    <submittedName>
        <fullName evidence="1">Uncharacterized protein</fullName>
    </submittedName>
</protein>
<dbReference type="AlphaFoldDB" id="A0A7W7WRK1"/>
<evidence type="ECO:0000313" key="2">
    <source>
        <dbReference type="Proteomes" id="UP000578819"/>
    </source>
</evidence>
<proteinExistence type="predicted"/>
<evidence type="ECO:0000313" key="1">
    <source>
        <dbReference type="EMBL" id="MBB4961175.1"/>
    </source>
</evidence>
<gene>
    <name evidence="1" type="ORF">FHR38_004908</name>
</gene>
<dbReference type="EMBL" id="JACHJW010000001">
    <property type="protein sequence ID" value="MBB4961175.1"/>
    <property type="molecule type" value="Genomic_DNA"/>
</dbReference>